<reference evidence="3" key="1">
    <citation type="submission" date="2016-11" db="UniProtKB">
        <authorList>
            <consortium name="WormBaseParasite"/>
        </authorList>
    </citation>
    <scope>IDENTIFICATION</scope>
</reference>
<protein>
    <submittedName>
        <fullName evidence="3">Uncharacterized protein</fullName>
    </submittedName>
</protein>
<evidence type="ECO:0000313" key="2">
    <source>
        <dbReference type="Proteomes" id="UP000095287"/>
    </source>
</evidence>
<dbReference type="Proteomes" id="UP000095287">
    <property type="component" value="Unplaced"/>
</dbReference>
<feature type="compositionally biased region" description="Basic and acidic residues" evidence="1">
    <location>
        <begin position="1"/>
        <end position="11"/>
    </location>
</feature>
<evidence type="ECO:0000256" key="1">
    <source>
        <dbReference type="SAM" id="MobiDB-lite"/>
    </source>
</evidence>
<name>A0A1I7YWJ1_9BILA</name>
<evidence type="ECO:0000313" key="3">
    <source>
        <dbReference type="WBParaSite" id="L893_g20235.t1"/>
    </source>
</evidence>
<proteinExistence type="predicted"/>
<keyword evidence="2" id="KW-1185">Reference proteome</keyword>
<feature type="region of interest" description="Disordered" evidence="1">
    <location>
        <begin position="1"/>
        <end position="46"/>
    </location>
</feature>
<sequence length="93" mass="10521">MREPGDEIVSERRHKARERGDTTASSERGHNNVGSACKASESERLSEVLPLSENHLKGYDANEDRLLQLEKMAKFVGDKENLRESSVKSPLRR</sequence>
<dbReference type="WBParaSite" id="L893_g20235.t1">
    <property type="protein sequence ID" value="L893_g20235.t1"/>
    <property type="gene ID" value="L893_g20235"/>
</dbReference>
<dbReference type="AlphaFoldDB" id="A0A1I7YWJ1"/>
<organism evidence="2 3">
    <name type="scientific">Steinernema glaseri</name>
    <dbReference type="NCBI Taxonomy" id="37863"/>
    <lineage>
        <taxon>Eukaryota</taxon>
        <taxon>Metazoa</taxon>
        <taxon>Ecdysozoa</taxon>
        <taxon>Nematoda</taxon>
        <taxon>Chromadorea</taxon>
        <taxon>Rhabditida</taxon>
        <taxon>Tylenchina</taxon>
        <taxon>Panagrolaimomorpha</taxon>
        <taxon>Strongyloidoidea</taxon>
        <taxon>Steinernematidae</taxon>
        <taxon>Steinernema</taxon>
    </lineage>
</organism>
<accession>A0A1I7YWJ1</accession>